<dbReference type="InterPro" id="IPR019587">
    <property type="entry name" value="Polyketide_cyclase/dehydratase"/>
</dbReference>
<gene>
    <name evidence="1" type="ORF">ENR23_02510</name>
</gene>
<organism evidence="1">
    <name type="scientific">Eiseniibacteriota bacterium</name>
    <dbReference type="NCBI Taxonomy" id="2212470"/>
    <lineage>
        <taxon>Bacteria</taxon>
        <taxon>Candidatus Eiseniibacteriota</taxon>
    </lineage>
</organism>
<dbReference type="Pfam" id="PF10604">
    <property type="entry name" value="Polyketide_cyc2"/>
    <property type="match status" value="1"/>
</dbReference>
<protein>
    <submittedName>
        <fullName evidence="1">SRPBCC family protein</fullName>
    </submittedName>
</protein>
<proteinExistence type="predicted"/>
<dbReference type="InterPro" id="IPR023393">
    <property type="entry name" value="START-like_dom_sf"/>
</dbReference>
<dbReference type="SUPFAM" id="SSF55961">
    <property type="entry name" value="Bet v1-like"/>
    <property type="match status" value="1"/>
</dbReference>
<evidence type="ECO:0000313" key="1">
    <source>
        <dbReference type="EMBL" id="HGZ42293.1"/>
    </source>
</evidence>
<dbReference type="AlphaFoldDB" id="A0A832MLY2"/>
<comment type="caution">
    <text evidence="1">The sequence shown here is derived from an EMBL/GenBank/DDBJ whole genome shotgun (WGS) entry which is preliminary data.</text>
</comment>
<name>A0A832MLY2_UNCEI</name>
<accession>A0A832MLY2</accession>
<reference evidence="1" key="1">
    <citation type="journal article" date="2020" name="mSystems">
        <title>Genome- and Community-Level Interaction Insights into Carbon Utilization and Element Cycling Functions of Hydrothermarchaeota in Hydrothermal Sediment.</title>
        <authorList>
            <person name="Zhou Z."/>
            <person name="Liu Y."/>
            <person name="Xu W."/>
            <person name="Pan J."/>
            <person name="Luo Z.H."/>
            <person name="Li M."/>
        </authorList>
    </citation>
    <scope>NUCLEOTIDE SEQUENCE [LARGE SCALE GENOMIC DNA]</scope>
    <source>
        <strain evidence="1">SpSt-381</strain>
    </source>
</reference>
<sequence length="182" mass="20191">MKLFLFVLGGLVVFLVALIGIVGIWGLTIPRRHSATSTAVYRVPPDSIWAALDDWAASPAWRTDVKRVVRLPDRNGHEVWDQIADEGHWPLEIVEKVRPARLVAVVADSSQGFGGTWTYTIAPEGAGARVTIREDGFVDNPIFRFLARHVFGLYATQQGYLRGLGKRFGETVTPERVAEPAR</sequence>
<dbReference type="EMBL" id="DSQF01000004">
    <property type="protein sequence ID" value="HGZ42293.1"/>
    <property type="molecule type" value="Genomic_DNA"/>
</dbReference>
<dbReference type="Gene3D" id="3.30.530.20">
    <property type="match status" value="1"/>
</dbReference>